<dbReference type="GO" id="GO:0051920">
    <property type="term" value="F:peroxiredoxin activity"/>
    <property type="evidence" value="ECO:0007669"/>
    <property type="project" value="InterPro"/>
</dbReference>
<dbReference type="OrthoDB" id="9801997at2"/>
<dbReference type="Gene3D" id="1.20.1290.10">
    <property type="entry name" value="AhpD-like"/>
    <property type="match status" value="1"/>
</dbReference>
<dbReference type="NCBIfam" id="TIGR00778">
    <property type="entry name" value="ahpD_dom"/>
    <property type="match status" value="1"/>
</dbReference>
<evidence type="ECO:0000259" key="1">
    <source>
        <dbReference type="Pfam" id="PF02627"/>
    </source>
</evidence>
<dbReference type="InterPro" id="IPR004675">
    <property type="entry name" value="AhpD_core"/>
</dbReference>
<evidence type="ECO:0000313" key="3">
    <source>
        <dbReference type="Proteomes" id="UP000275069"/>
    </source>
</evidence>
<dbReference type="AlphaFoldDB" id="A0A387BHL7"/>
<sequence>MTITDSEYVAIPVRFDFDAIVPGFSRAVTALHEAAEREADRVGIDRGLRELVRLRASQLNGCAYCVDPHSRDARRAGVAVQRIDAVAIWQDSGLFTAAERAALGLAESVTLKAQTHVPDEPVAEAQARFGDDGVAALLALITAINAWNTIGVTARPWPTAVRVAD</sequence>
<dbReference type="RefSeq" id="WP_120789057.1">
    <property type="nucleotide sequence ID" value="NZ_CP032624.1"/>
</dbReference>
<dbReference type="KEGG" id="gry:D7I44_08250"/>
<keyword evidence="3" id="KW-1185">Reference proteome</keyword>
<dbReference type="Pfam" id="PF02627">
    <property type="entry name" value="CMD"/>
    <property type="match status" value="1"/>
</dbReference>
<feature type="domain" description="Carboxymuconolactone decarboxylase-like" evidence="1">
    <location>
        <begin position="22"/>
        <end position="107"/>
    </location>
</feature>
<proteinExistence type="predicted"/>
<dbReference type="SUPFAM" id="SSF69118">
    <property type="entry name" value="AhpD-like"/>
    <property type="match status" value="1"/>
</dbReference>
<name>A0A387BHL7_9MICO</name>
<protein>
    <submittedName>
        <fullName evidence="2">Carboxymuconolactone decarboxylase family protein</fullName>
    </submittedName>
</protein>
<organism evidence="2 3">
    <name type="scientific">Gryllotalpicola protaetiae</name>
    <dbReference type="NCBI Taxonomy" id="2419771"/>
    <lineage>
        <taxon>Bacteria</taxon>
        <taxon>Bacillati</taxon>
        <taxon>Actinomycetota</taxon>
        <taxon>Actinomycetes</taxon>
        <taxon>Micrococcales</taxon>
        <taxon>Microbacteriaceae</taxon>
        <taxon>Gryllotalpicola</taxon>
    </lineage>
</organism>
<dbReference type="InterPro" id="IPR029032">
    <property type="entry name" value="AhpD-like"/>
</dbReference>
<dbReference type="Proteomes" id="UP000275069">
    <property type="component" value="Chromosome"/>
</dbReference>
<dbReference type="PANTHER" id="PTHR34846">
    <property type="entry name" value="4-CARBOXYMUCONOLACTONE DECARBOXYLASE FAMILY PROTEIN (AFU_ORTHOLOGUE AFUA_6G11590)"/>
    <property type="match status" value="1"/>
</dbReference>
<reference evidence="2 3" key="1">
    <citation type="submission" date="2018-09" db="EMBL/GenBank/DDBJ databases">
        <title>Genome sequencing of strain 2DFW10M-5.</title>
        <authorList>
            <person name="Heo J."/>
            <person name="Kim S.-J."/>
            <person name="Kwon S.-W."/>
        </authorList>
    </citation>
    <scope>NUCLEOTIDE SEQUENCE [LARGE SCALE GENOMIC DNA]</scope>
    <source>
        <strain evidence="2 3">2DFW10M-5</strain>
    </source>
</reference>
<dbReference type="PANTHER" id="PTHR34846:SF10">
    <property type="entry name" value="CYTOPLASMIC PROTEIN"/>
    <property type="match status" value="1"/>
</dbReference>
<dbReference type="EMBL" id="CP032624">
    <property type="protein sequence ID" value="AYG03525.1"/>
    <property type="molecule type" value="Genomic_DNA"/>
</dbReference>
<evidence type="ECO:0000313" key="2">
    <source>
        <dbReference type="EMBL" id="AYG03525.1"/>
    </source>
</evidence>
<gene>
    <name evidence="2" type="ORF">D7I44_08250</name>
</gene>
<accession>A0A387BHL7</accession>
<dbReference type="InterPro" id="IPR003779">
    <property type="entry name" value="CMD-like"/>
</dbReference>